<sequence length="239" mass="27325">MTIEAFIQALLDRGIELTSKQINQFKRYYELLIEWNEKINLTAITQEEEVYLKHFYDSLMALWLSPIEDKPLTLCDIGAGAGFPSIPMKIVYPQLDITIVDSLNKRIQFLNVLIDELQLDNVTAIHARAEEVGQDRRYREHFDIVTARAVAALNVLGEYCLPLVKKGGYFVALKGQRAQEEIEEATKAIQVLGAKLEEVKTENLPIEESERTIITIRKTLNTPRKYPRNAGKPNKQPIK</sequence>
<gene>
    <name evidence="6" type="primary">rsmG</name>
    <name evidence="8" type="ORF">CJ205_02345</name>
</gene>
<evidence type="ECO:0000256" key="6">
    <source>
        <dbReference type="HAMAP-Rule" id="MF_00074"/>
    </source>
</evidence>
<comment type="similarity">
    <text evidence="6">Belongs to the methyltransferase superfamily. RNA methyltransferase RsmG family.</text>
</comment>
<dbReference type="FunFam" id="3.40.50.150:FF:000041">
    <property type="entry name" value="Ribosomal RNA small subunit methyltransferase G"/>
    <property type="match status" value="1"/>
</dbReference>
<dbReference type="InterPro" id="IPR003682">
    <property type="entry name" value="rRNA_ssu_MeTfrase_G"/>
</dbReference>
<dbReference type="EMBL" id="PNHE01000006">
    <property type="protein sequence ID" value="PMC58778.1"/>
    <property type="molecule type" value="Genomic_DNA"/>
</dbReference>
<dbReference type="RefSeq" id="WP_102227497.1">
    <property type="nucleotide sequence ID" value="NZ_PNFY01000006.1"/>
</dbReference>
<feature type="coiled-coil region" evidence="7">
    <location>
        <begin position="175"/>
        <end position="202"/>
    </location>
</feature>
<evidence type="ECO:0000256" key="1">
    <source>
        <dbReference type="ARBA" id="ARBA00022490"/>
    </source>
</evidence>
<dbReference type="PANTHER" id="PTHR31760">
    <property type="entry name" value="S-ADENOSYL-L-METHIONINE-DEPENDENT METHYLTRANSFERASES SUPERFAMILY PROTEIN"/>
    <property type="match status" value="1"/>
</dbReference>
<dbReference type="CDD" id="cd02440">
    <property type="entry name" value="AdoMet_MTases"/>
    <property type="match status" value="1"/>
</dbReference>
<keyword evidence="2 6" id="KW-0698">rRNA processing</keyword>
<evidence type="ECO:0000256" key="2">
    <source>
        <dbReference type="ARBA" id="ARBA00022552"/>
    </source>
</evidence>
<dbReference type="OrthoDB" id="9808773at2"/>
<dbReference type="GO" id="GO:0005829">
    <property type="term" value="C:cytosol"/>
    <property type="evidence" value="ECO:0007669"/>
    <property type="project" value="TreeGrafter"/>
</dbReference>
<organism evidence="8 9">
    <name type="scientific">Dolosicoccus paucivorans</name>
    <dbReference type="NCBI Taxonomy" id="84521"/>
    <lineage>
        <taxon>Bacteria</taxon>
        <taxon>Bacillati</taxon>
        <taxon>Bacillota</taxon>
        <taxon>Bacilli</taxon>
        <taxon>Lactobacillales</taxon>
        <taxon>Aerococcaceae</taxon>
        <taxon>Dolosicoccus</taxon>
    </lineage>
</organism>
<evidence type="ECO:0000256" key="5">
    <source>
        <dbReference type="ARBA" id="ARBA00022691"/>
    </source>
</evidence>
<dbReference type="GO" id="GO:0070043">
    <property type="term" value="F:rRNA (guanine-N7-)-methyltransferase activity"/>
    <property type="evidence" value="ECO:0007669"/>
    <property type="project" value="UniProtKB-UniRule"/>
</dbReference>
<dbReference type="PIRSF" id="PIRSF003078">
    <property type="entry name" value="GidB"/>
    <property type="match status" value="1"/>
</dbReference>
<comment type="caution">
    <text evidence="8">The sequence shown here is derived from an EMBL/GenBank/DDBJ whole genome shotgun (WGS) entry which is preliminary data.</text>
</comment>
<keyword evidence="4 6" id="KW-0808">Transferase</keyword>
<dbReference type="Gene3D" id="3.40.50.150">
    <property type="entry name" value="Vaccinia Virus protein VP39"/>
    <property type="match status" value="1"/>
</dbReference>
<evidence type="ECO:0000313" key="9">
    <source>
        <dbReference type="Proteomes" id="UP000235682"/>
    </source>
</evidence>
<dbReference type="PANTHER" id="PTHR31760:SF0">
    <property type="entry name" value="S-ADENOSYL-L-METHIONINE-DEPENDENT METHYLTRANSFERASES SUPERFAMILY PROTEIN"/>
    <property type="match status" value="1"/>
</dbReference>
<dbReference type="HAMAP" id="MF_00074">
    <property type="entry name" value="16SrRNA_methyltr_G"/>
    <property type="match status" value="1"/>
</dbReference>
<evidence type="ECO:0000256" key="4">
    <source>
        <dbReference type="ARBA" id="ARBA00022679"/>
    </source>
</evidence>
<proteinExistence type="inferred from homology"/>
<evidence type="ECO:0000256" key="7">
    <source>
        <dbReference type="SAM" id="Coils"/>
    </source>
</evidence>
<accession>A0A2N6SNX7</accession>
<dbReference type="InterPro" id="IPR029063">
    <property type="entry name" value="SAM-dependent_MTases_sf"/>
</dbReference>
<feature type="binding site" evidence="6">
    <location>
        <position position="78"/>
    </location>
    <ligand>
        <name>S-adenosyl-L-methionine</name>
        <dbReference type="ChEBI" id="CHEBI:59789"/>
    </ligand>
</feature>
<keyword evidence="1 6" id="KW-0963">Cytoplasm</keyword>
<dbReference type="AlphaFoldDB" id="A0A2N6SNX7"/>
<evidence type="ECO:0000313" key="8">
    <source>
        <dbReference type="EMBL" id="PMC58778.1"/>
    </source>
</evidence>
<feature type="binding site" evidence="6">
    <location>
        <position position="148"/>
    </location>
    <ligand>
        <name>S-adenosyl-L-methionine</name>
        <dbReference type="ChEBI" id="CHEBI:59789"/>
    </ligand>
</feature>
<dbReference type="Proteomes" id="UP000235682">
    <property type="component" value="Unassembled WGS sequence"/>
</dbReference>
<name>A0A2N6SNX7_9LACT</name>
<keyword evidence="9" id="KW-1185">Reference proteome</keyword>
<comment type="subcellular location">
    <subcellularLocation>
        <location evidence="6">Cytoplasm</location>
    </subcellularLocation>
</comment>
<keyword evidence="7" id="KW-0175">Coiled coil</keyword>
<keyword evidence="5 6" id="KW-0949">S-adenosyl-L-methionine</keyword>
<dbReference type="EC" id="2.1.1.-" evidence="6"/>
<comment type="function">
    <text evidence="6">Specifically methylates the N7 position of a guanine in 16S rRNA.</text>
</comment>
<dbReference type="STRING" id="84521.SAMN04487994_10463"/>
<feature type="binding site" evidence="6">
    <location>
        <begin position="129"/>
        <end position="130"/>
    </location>
    <ligand>
        <name>S-adenosyl-L-methionine</name>
        <dbReference type="ChEBI" id="CHEBI:59789"/>
    </ligand>
</feature>
<keyword evidence="3 6" id="KW-0489">Methyltransferase</keyword>
<reference evidence="8 9" key="1">
    <citation type="submission" date="2017-09" db="EMBL/GenBank/DDBJ databases">
        <title>Bacterial strain isolated from the female urinary microbiota.</title>
        <authorList>
            <person name="Thomas-White K."/>
            <person name="Kumar N."/>
            <person name="Forster S."/>
            <person name="Putonti C."/>
            <person name="Lawley T."/>
            <person name="Wolfe A.J."/>
        </authorList>
    </citation>
    <scope>NUCLEOTIDE SEQUENCE [LARGE SCALE GENOMIC DNA]</scope>
    <source>
        <strain evidence="8 9">UMB0852</strain>
    </source>
</reference>
<dbReference type="NCBIfam" id="TIGR00138">
    <property type="entry name" value="rsmG_gidB"/>
    <property type="match status" value="1"/>
</dbReference>
<protein>
    <recommendedName>
        <fullName evidence="6">Ribosomal RNA small subunit methyltransferase G</fullName>
        <ecNumber evidence="6">2.1.1.-</ecNumber>
    </recommendedName>
    <alternativeName>
        <fullName evidence="6">16S rRNA 7-methylguanosine methyltransferase</fullName>
        <shortName evidence="6">16S rRNA m7G methyltransferase</shortName>
    </alternativeName>
</protein>
<evidence type="ECO:0000256" key="3">
    <source>
        <dbReference type="ARBA" id="ARBA00022603"/>
    </source>
</evidence>
<dbReference type="Pfam" id="PF02527">
    <property type="entry name" value="GidB"/>
    <property type="match status" value="1"/>
</dbReference>
<dbReference type="SUPFAM" id="SSF53335">
    <property type="entry name" value="S-adenosyl-L-methionine-dependent methyltransferases"/>
    <property type="match status" value="1"/>
</dbReference>
<feature type="binding site" evidence="6">
    <location>
        <position position="83"/>
    </location>
    <ligand>
        <name>S-adenosyl-L-methionine</name>
        <dbReference type="ChEBI" id="CHEBI:59789"/>
    </ligand>
</feature>
<comment type="caution">
    <text evidence="6">Lacks conserved residue(s) required for the propagation of feature annotation.</text>
</comment>